<sequence>MSLRHRYTNTSTEPKMPLCVLCDRSFGSEHAFRQHHENSPVHTGTYCKPCKRTFGSNNALKQHLHDSPFHQQQPPEVASSTVLPTFNLDSSRSPPIARAQRNNQQNFQTPSSNTSGPDSSRHHPSPTSDNSPQVFTIPIRELPIKPPQRRTASIPKRKEETRTSLTFPDLHNRIAEAVLPDVTSIWFQSNESERYNNKHLTCVVGRFTCDNAKCKKRSWTSGVVSILITGYAGNGYSAVVFNQRCKSCEKLGTLAIDETIYVERVAFRIKRWAGVWMETPEYNRASKGPHEQELCEGCKRGTCPYTNRLGLDFAD</sequence>
<evidence type="ECO:0000256" key="4">
    <source>
        <dbReference type="PROSITE-ProRule" id="PRU00042"/>
    </source>
</evidence>
<dbReference type="GO" id="GO:0008270">
    <property type="term" value="F:zinc ion binding"/>
    <property type="evidence" value="ECO:0007669"/>
    <property type="project" value="UniProtKB-KW"/>
</dbReference>
<dbReference type="STRING" id="105696.A0A1Y2LIJ7"/>
<dbReference type="Pfam" id="PF12874">
    <property type="entry name" value="zf-met"/>
    <property type="match status" value="1"/>
</dbReference>
<feature type="domain" description="C2H2-type" evidence="6">
    <location>
        <begin position="17"/>
        <end position="44"/>
    </location>
</feature>
<dbReference type="InParanoid" id="A0A1Y2LIJ7"/>
<evidence type="ECO:0000256" key="3">
    <source>
        <dbReference type="ARBA" id="ARBA00022833"/>
    </source>
</evidence>
<evidence type="ECO:0000256" key="5">
    <source>
        <dbReference type="SAM" id="MobiDB-lite"/>
    </source>
</evidence>
<protein>
    <recommendedName>
        <fullName evidence="6">C2H2-type domain-containing protein</fullName>
    </recommendedName>
</protein>
<evidence type="ECO:0000313" key="7">
    <source>
        <dbReference type="EMBL" id="OSS43711.1"/>
    </source>
</evidence>
<dbReference type="PROSITE" id="PS50157">
    <property type="entry name" value="ZINC_FINGER_C2H2_2"/>
    <property type="match status" value="2"/>
</dbReference>
<gene>
    <name evidence="7" type="ORF">B5807_11473</name>
</gene>
<dbReference type="SMART" id="SM01328">
    <property type="entry name" value="zf-3CxxC"/>
    <property type="match status" value="1"/>
</dbReference>
<feature type="compositionally biased region" description="Polar residues" evidence="5">
    <location>
        <begin position="125"/>
        <end position="134"/>
    </location>
</feature>
<keyword evidence="1" id="KW-0479">Metal-binding</keyword>
<evidence type="ECO:0000259" key="6">
    <source>
        <dbReference type="PROSITE" id="PS50157"/>
    </source>
</evidence>
<keyword evidence="3" id="KW-0862">Zinc</keyword>
<evidence type="ECO:0000256" key="1">
    <source>
        <dbReference type="ARBA" id="ARBA00022723"/>
    </source>
</evidence>
<accession>A0A1Y2LIJ7</accession>
<dbReference type="Proteomes" id="UP000193240">
    <property type="component" value="Unassembled WGS sequence"/>
</dbReference>
<keyword evidence="8" id="KW-1185">Reference proteome</keyword>
<feature type="region of interest" description="Disordered" evidence="5">
    <location>
        <begin position="85"/>
        <end position="162"/>
    </location>
</feature>
<reference evidence="7 8" key="1">
    <citation type="journal article" date="2017" name="Genome Announc.">
        <title>Genome sequence of the saprophytic ascomycete Epicoccum nigrum ICMP 19927 strain isolated from New Zealand.</title>
        <authorList>
            <person name="Fokin M."/>
            <person name="Fleetwood D."/>
            <person name="Weir B.S."/>
            <person name="Villas-Boas S.G."/>
        </authorList>
    </citation>
    <scope>NUCLEOTIDE SEQUENCE [LARGE SCALE GENOMIC DNA]</scope>
    <source>
        <strain evidence="7 8">ICMP 19927</strain>
    </source>
</reference>
<dbReference type="InterPro" id="IPR027377">
    <property type="entry name" value="ZAR1/RTP1-5-like_Znf-3CxxC"/>
</dbReference>
<dbReference type="AlphaFoldDB" id="A0A1Y2LIJ7"/>
<dbReference type="EMBL" id="KZ107862">
    <property type="protein sequence ID" value="OSS43711.1"/>
    <property type="molecule type" value="Genomic_DNA"/>
</dbReference>
<name>A0A1Y2LIJ7_EPING</name>
<dbReference type="OMA" id="TSTWFNS"/>
<dbReference type="InterPro" id="IPR013087">
    <property type="entry name" value="Znf_C2H2_type"/>
</dbReference>
<keyword evidence="2 4" id="KW-0863">Zinc-finger</keyword>
<organism evidence="7 8">
    <name type="scientific">Epicoccum nigrum</name>
    <name type="common">Soil fungus</name>
    <name type="synonym">Epicoccum purpurascens</name>
    <dbReference type="NCBI Taxonomy" id="105696"/>
    <lineage>
        <taxon>Eukaryota</taxon>
        <taxon>Fungi</taxon>
        <taxon>Dikarya</taxon>
        <taxon>Ascomycota</taxon>
        <taxon>Pezizomycotina</taxon>
        <taxon>Dothideomycetes</taxon>
        <taxon>Pleosporomycetidae</taxon>
        <taxon>Pleosporales</taxon>
        <taxon>Pleosporineae</taxon>
        <taxon>Didymellaceae</taxon>
        <taxon>Epicoccum</taxon>
    </lineage>
</organism>
<evidence type="ECO:0000256" key="2">
    <source>
        <dbReference type="ARBA" id="ARBA00022771"/>
    </source>
</evidence>
<feature type="compositionally biased region" description="Polar residues" evidence="5">
    <location>
        <begin position="107"/>
        <end position="118"/>
    </location>
</feature>
<evidence type="ECO:0000313" key="8">
    <source>
        <dbReference type="Proteomes" id="UP000193240"/>
    </source>
</evidence>
<feature type="compositionally biased region" description="Low complexity" evidence="5">
    <location>
        <begin position="97"/>
        <end position="106"/>
    </location>
</feature>
<proteinExistence type="predicted"/>
<feature type="domain" description="C2H2-type" evidence="6">
    <location>
        <begin position="45"/>
        <end position="75"/>
    </location>
</feature>
<dbReference type="Pfam" id="PF13695">
    <property type="entry name" value="Zn_ribbon_3CxxC"/>
    <property type="match status" value="1"/>
</dbReference>